<comment type="caution">
    <text evidence="1">The sequence shown here is derived from an EMBL/GenBank/DDBJ whole genome shotgun (WGS) entry which is preliminary data.</text>
</comment>
<evidence type="ECO:0000313" key="2">
    <source>
        <dbReference type="Proteomes" id="UP000054422"/>
    </source>
</evidence>
<protein>
    <submittedName>
        <fullName evidence="1">Uncharacterized protein</fullName>
    </submittedName>
</protein>
<proteinExistence type="predicted"/>
<evidence type="ECO:0000313" key="1">
    <source>
        <dbReference type="EMBL" id="KGP63831.1"/>
    </source>
</evidence>
<name>A0A0A2SVT5_9GAMM</name>
<reference evidence="1 2" key="1">
    <citation type="submission" date="2014-05" db="EMBL/GenBank/DDBJ databases">
        <authorList>
            <person name="Rizzardi K."/>
            <person name="Winiecka-Krusnell J."/>
            <person name="Ramliden M."/>
            <person name="Alm E."/>
            <person name="Andersson S."/>
            <person name="Byfors S."/>
        </authorList>
    </citation>
    <scope>NUCLEOTIDE SEQUENCE [LARGE SCALE GENOMIC DNA]</scope>
    <source>
        <strain evidence="1 2">LEGN</strain>
    </source>
</reference>
<accession>A0A0A2SVT5</accession>
<dbReference type="Proteomes" id="UP000054422">
    <property type="component" value="Unassembled WGS sequence"/>
</dbReference>
<organism evidence="1 2">
    <name type="scientific">Legionella norrlandica</name>
    <dbReference type="NCBI Taxonomy" id="1498499"/>
    <lineage>
        <taxon>Bacteria</taxon>
        <taxon>Pseudomonadati</taxon>
        <taxon>Pseudomonadota</taxon>
        <taxon>Gammaproteobacteria</taxon>
        <taxon>Legionellales</taxon>
        <taxon>Legionellaceae</taxon>
        <taxon>Legionella</taxon>
    </lineage>
</organism>
<keyword evidence="2" id="KW-1185">Reference proteome</keyword>
<dbReference type="EMBL" id="JNCF01000009">
    <property type="protein sequence ID" value="KGP63831.1"/>
    <property type="molecule type" value="Genomic_DNA"/>
</dbReference>
<sequence>MKKFLLSLFQKFVLSAIEKPQDYPVQLQYGAVHSCRLKSWPLFYLAKYHTIFLTDHNALIL</sequence>
<gene>
    <name evidence="1" type="ORF">EP47_12440</name>
</gene>
<dbReference type="AlphaFoldDB" id="A0A0A2SVT5"/>